<keyword evidence="2" id="KW-1185">Reference proteome</keyword>
<evidence type="ECO:0000313" key="2">
    <source>
        <dbReference type="Proteomes" id="UP000193487"/>
    </source>
</evidence>
<evidence type="ECO:0000313" key="1">
    <source>
        <dbReference type="EMBL" id="ORW05885.1"/>
    </source>
</evidence>
<name>A0A1X1Y471_9MYCO</name>
<organism evidence="1 2">
    <name type="scientific">Mycobacterium kyorinense</name>
    <dbReference type="NCBI Taxonomy" id="487514"/>
    <lineage>
        <taxon>Bacteria</taxon>
        <taxon>Bacillati</taxon>
        <taxon>Actinomycetota</taxon>
        <taxon>Actinomycetes</taxon>
        <taxon>Mycobacteriales</taxon>
        <taxon>Mycobacteriaceae</taxon>
        <taxon>Mycobacterium</taxon>
    </lineage>
</organism>
<protein>
    <submittedName>
        <fullName evidence="1">Uncharacterized protein</fullName>
    </submittedName>
</protein>
<reference evidence="1 2" key="1">
    <citation type="submission" date="2016-01" db="EMBL/GenBank/DDBJ databases">
        <title>The new phylogeny of the genus Mycobacterium.</title>
        <authorList>
            <person name="Tarcisio F."/>
            <person name="Conor M."/>
            <person name="Antonella G."/>
            <person name="Elisabetta G."/>
            <person name="Giulia F.S."/>
            <person name="Sara T."/>
            <person name="Anna F."/>
            <person name="Clotilde B."/>
            <person name="Roberto B."/>
            <person name="Veronica D.S."/>
            <person name="Fabio R."/>
            <person name="Monica P."/>
            <person name="Olivier J."/>
            <person name="Enrico T."/>
            <person name="Nicola S."/>
        </authorList>
    </citation>
    <scope>NUCLEOTIDE SEQUENCE [LARGE SCALE GENOMIC DNA]</scope>
    <source>
        <strain evidence="1 2">DSM 45166</strain>
    </source>
</reference>
<gene>
    <name evidence="1" type="ORF">AWC14_26105</name>
</gene>
<accession>A0A1X1Y471</accession>
<proteinExistence type="predicted"/>
<dbReference type="Proteomes" id="UP000193487">
    <property type="component" value="Unassembled WGS sequence"/>
</dbReference>
<dbReference type="EMBL" id="LQPE01000076">
    <property type="protein sequence ID" value="ORW05885.1"/>
    <property type="molecule type" value="Genomic_DNA"/>
</dbReference>
<dbReference type="AlphaFoldDB" id="A0A1X1Y471"/>
<comment type="caution">
    <text evidence="1">The sequence shown here is derived from an EMBL/GenBank/DDBJ whole genome shotgun (WGS) entry which is preliminary data.</text>
</comment>
<sequence length="63" mass="6940">MVPLQPRFMTDVLTCRGEPPQARIVSLTTETGELADRAAIRFEPERGGSLQRNSLALTIGEEL</sequence>